<dbReference type="InterPro" id="IPR019826">
    <property type="entry name" value="Carboxylesterase_B_AS"/>
</dbReference>
<dbReference type="InterPro" id="IPR019819">
    <property type="entry name" value="Carboxylesterase_B_CS"/>
</dbReference>
<dbReference type="AlphaFoldDB" id="A0A8J2J222"/>
<evidence type="ECO:0000313" key="3">
    <source>
        <dbReference type="Proteomes" id="UP000693738"/>
    </source>
</evidence>
<sequence>MSPSATIATPGQSILNTAKAQDGSVKRIHKIPVFATKEDTRKWQLEQMAAAFRVFAKLGYADGSSGHISLRDPVDPDTFWINPYGVHFGLLTVSDMVHIDNKGNRIGGAEKPVNTAGFIIHEAIHKRRPDINAACHLHSPYGRAWSTFGKPIEMINQDSCMFYNDLTVYTNFGGVVFAKEEGSRLADALGDTKKNIILQNHGLLTSGGTIGEAAAFFIALERACQAQLLVEAAVAPNGSQLKKTLVSDEEAQYTKDNTGSPEAMYMQFEPEYQMMLKESKAWPQDVLSVKPSQPTVTVKNGTYTGVYNKRYGQDYFLGVPFAQAGVRKVTKLSVHCYGFGSDQTGYEQSEDCLYLNIVRPSKVKKTAGLPVAVWIHGGGLLQGGASDKRYNLSFIVEQSVSVGKPIIAIGINYRLSALGFITGKEITKEGATNLGFRDQRLALRWINENIKAFGGDPGKVTIWGESAGAESVAAQVIAYNGRNDGLFRGAIGQSGFGAPLGRYPGGFNATQAMQATYDRFVTKVPSCADLVGSGKSLPCLRKAPMSEISAAILAVTTTRREWAPVLDGDFLADYTTNQLSSGNFVKVPILIGANTDEGVSFGTGSNVNTDEDMRDALGYIIPLQVKDTAGKSVDELTDEAMELYPDDQRVGIPSLETWPHVIKPGDEYAERFGLQARRSAALFGDFAMHYQRRRANKVWAKHDIPSYGYRFNIKPNGQPEHAGVAFVMYNLNGEGYTSDPLGGEASYQKATRAMAKDISTAWINFFNTLDPNGKKAEDLFSGEKWPIYESSGGSDGESIVFNINGSHIETDDWRSDGMNWMIKHALDVFGN</sequence>
<dbReference type="PROSITE" id="PS00122">
    <property type="entry name" value="CARBOXYLESTERASE_B_1"/>
    <property type="match status" value="1"/>
</dbReference>
<protein>
    <recommendedName>
        <fullName evidence="1">Class II aldolase/adducin N-terminal domain-containing protein</fullName>
    </recommendedName>
</protein>
<comment type="caution">
    <text evidence="2">The sequence shown here is derived from an EMBL/GenBank/DDBJ whole genome shotgun (WGS) entry which is preliminary data.</text>
</comment>
<dbReference type="InterPro" id="IPR001303">
    <property type="entry name" value="Aldolase_II/adducin_N"/>
</dbReference>
<dbReference type="FunFam" id="3.40.225.10:FF:000009">
    <property type="entry name" value="Class II aldolase/adducin N-terminal"/>
    <property type="match status" value="1"/>
</dbReference>
<dbReference type="SMART" id="SM01007">
    <property type="entry name" value="Aldolase_II"/>
    <property type="match status" value="1"/>
</dbReference>
<dbReference type="Pfam" id="PF00596">
    <property type="entry name" value="Aldolase_II"/>
    <property type="match status" value="1"/>
</dbReference>
<dbReference type="EMBL" id="CAJSTJ010000174">
    <property type="protein sequence ID" value="CAG7565127.1"/>
    <property type="molecule type" value="Genomic_DNA"/>
</dbReference>
<feature type="domain" description="Class II aldolase/adducin N-terminal" evidence="1">
    <location>
        <begin position="46"/>
        <end position="228"/>
    </location>
</feature>
<accession>A0A8J2J222</accession>
<reference evidence="2" key="1">
    <citation type="submission" date="2021-05" db="EMBL/GenBank/DDBJ databases">
        <authorList>
            <person name="Khan N."/>
        </authorList>
    </citation>
    <scope>NUCLEOTIDE SEQUENCE</scope>
</reference>
<evidence type="ECO:0000313" key="2">
    <source>
        <dbReference type="EMBL" id="CAG7565127.1"/>
    </source>
</evidence>
<proteinExistence type="predicted"/>
<name>A0A8J2J222_FUSEQ</name>
<dbReference type="PROSITE" id="PS00941">
    <property type="entry name" value="CARBOXYLESTERASE_B_2"/>
    <property type="match status" value="1"/>
</dbReference>
<dbReference type="InterPro" id="IPR002018">
    <property type="entry name" value="CarbesteraseB"/>
</dbReference>
<dbReference type="NCBIfam" id="NF004855">
    <property type="entry name" value="PRK06208.1"/>
    <property type="match status" value="1"/>
</dbReference>
<dbReference type="Pfam" id="PF00135">
    <property type="entry name" value="COesterase"/>
    <property type="match status" value="1"/>
</dbReference>
<organism evidence="2 3">
    <name type="scientific">Fusarium equiseti</name>
    <name type="common">Fusarium scirpi</name>
    <dbReference type="NCBI Taxonomy" id="61235"/>
    <lineage>
        <taxon>Eukaryota</taxon>
        <taxon>Fungi</taxon>
        <taxon>Dikarya</taxon>
        <taxon>Ascomycota</taxon>
        <taxon>Pezizomycotina</taxon>
        <taxon>Sordariomycetes</taxon>
        <taxon>Hypocreomycetidae</taxon>
        <taxon>Hypocreales</taxon>
        <taxon>Nectriaceae</taxon>
        <taxon>Fusarium</taxon>
        <taxon>Fusarium incarnatum-equiseti species complex</taxon>
    </lineage>
</organism>
<gene>
    <name evidence="2" type="ORF">FEQUK3_LOCUS10854</name>
</gene>
<dbReference type="PANTHER" id="PTHR11559">
    <property type="entry name" value="CARBOXYLESTERASE"/>
    <property type="match status" value="1"/>
</dbReference>
<dbReference type="Proteomes" id="UP000693738">
    <property type="component" value="Unassembled WGS sequence"/>
</dbReference>
<dbReference type="InterPro" id="IPR050309">
    <property type="entry name" value="Type-B_Carboxylest/Lipase"/>
</dbReference>
<evidence type="ECO:0000259" key="1">
    <source>
        <dbReference type="SMART" id="SM01007"/>
    </source>
</evidence>